<feature type="transmembrane region" description="Helical" evidence="3">
    <location>
        <begin position="26"/>
        <end position="49"/>
    </location>
</feature>
<feature type="domain" description="Bifunctional inhibitor/plant lipid transfer protein/seed storage helical" evidence="4">
    <location>
        <begin position="58"/>
        <end position="142"/>
    </location>
</feature>
<evidence type="ECO:0000256" key="2">
    <source>
        <dbReference type="RuleBase" id="RU000628"/>
    </source>
</evidence>
<evidence type="ECO:0000313" key="5">
    <source>
        <dbReference type="EMBL" id="KAH7553958.1"/>
    </source>
</evidence>
<dbReference type="Gene3D" id="1.10.110.10">
    <property type="entry name" value="Plant lipid-transfer and hydrophobic proteins"/>
    <property type="match status" value="2"/>
</dbReference>
<comment type="similarity">
    <text evidence="1 2">Belongs to the plant LTP family.</text>
</comment>
<keyword evidence="2" id="KW-0446">Lipid-binding</keyword>
<dbReference type="SMART" id="SM00499">
    <property type="entry name" value="AAI"/>
    <property type="match status" value="2"/>
</dbReference>
<protein>
    <recommendedName>
        <fullName evidence="2">Non-specific lipid-transfer protein</fullName>
    </recommendedName>
</protein>
<dbReference type="InterPro" id="IPR000528">
    <property type="entry name" value="Plant_nsLTP"/>
</dbReference>
<accession>A0ABQ8HBT9</accession>
<keyword evidence="3" id="KW-1133">Transmembrane helix</keyword>
<evidence type="ECO:0000259" key="4">
    <source>
        <dbReference type="SMART" id="SM00499"/>
    </source>
</evidence>
<organism evidence="5 6">
    <name type="scientific">Xanthoceras sorbifolium</name>
    <dbReference type="NCBI Taxonomy" id="99658"/>
    <lineage>
        <taxon>Eukaryota</taxon>
        <taxon>Viridiplantae</taxon>
        <taxon>Streptophyta</taxon>
        <taxon>Embryophyta</taxon>
        <taxon>Tracheophyta</taxon>
        <taxon>Spermatophyta</taxon>
        <taxon>Magnoliopsida</taxon>
        <taxon>eudicotyledons</taxon>
        <taxon>Gunneridae</taxon>
        <taxon>Pentapetalae</taxon>
        <taxon>rosids</taxon>
        <taxon>malvids</taxon>
        <taxon>Sapindales</taxon>
        <taxon>Sapindaceae</taxon>
        <taxon>Xanthoceroideae</taxon>
        <taxon>Xanthoceras</taxon>
    </lineage>
</organism>
<keyword evidence="6" id="KW-1185">Reference proteome</keyword>
<dbReference type="PANTHER" id="PTHR33076">
    <property type="entry name" value="NON-SPECIFIC LIPID-TRANSFER PROTEIN 2-RELATED"/>
    <property type="match status" value="1"/>
</dbReference>
<gene>
    <name evidence="5" type="ORF">JRO89_XS12G0085500</name>
</gene>
<dbReference type="PRINTS" id="PR00382">
    <property type="entry name" value="LIPIDTRNSFER"/>
</dbReference>
<dbReference type="Proteomes" id="UP000827721">
    <property type="component" value="Unassembled WGS sequence"/>
</dbReference>
<name>A0ABQ8HBT9_9ROSI</name>
<dbReference type="InterPro" id="IPR036312">
    <property type="entry name" value="Bifun_inhib/LTP/seed_sf"/>
</dbReference>
<dbReference type="Pfam" id="PF00234">
    <property type="entry name" value="Tryp_alpha_amyl"/>
    <property type="match status" value="2"/>
</dbReference>
<feature type="domain" description="Bifunctional inhibitor/plant lipid transfer protein/seed storage helical" evidence="4">
    <location>
        <begin position="202"/>
        <end position="286"/>
    </location>
</feature>
<feature type="transmembrane region" description="Helical" evidence="3">
    <location>
        <begin position="166"/>
        <end position="190"/>
    </location>
</feature>
<dbReference type="CDD" id="cd01960">
    <property type="entry name" value="nsLTP1"/>
    <property type="match status" value="2"/>
</dbReference>
<reference evidence="5 6" key="1">
    <citation type="submission" date="2021-02" db="EMBL/GenBank/DDBJ databases">
        <title>Plant Genome Project.</title>
        <authorList>
            <person name="Zhang R.-G."/>
        </authorList>
    </citation>
    <scope>NUCLEOTIDE SEQUENCE [LARGE SCALE GENOMIC DNA]</scope>
    <source>
        <tissue evidence="5">Leaves</tissue>
    </source>
</reference>
<keyword evidence="3" id="KW-0812">Transmembrane</keyword>
<dbReference type="EMBL" id="JAFEMO010000012">
    <property type="protein sequence ID" value="KAH7553958.1"/>
    <property type="molecule type" value="Genomic_DNA"/>
</dbReference>
<keyword evidence="2" id="KW-0813">Transport</keyword>
<proteinExistence type="inferred from homology"/>
<dbReference type="SUPFAM" id="SSF47699">
    <property type="entry name" value="Bifunctional inhibitor/lipid-transfer protein/seed storage 2S albumin"/>
    <property type="match status" value="2"/>
</dbReference>
<evidence type="ECO:0000256" key="3">
    <source>
        <dbReference type="SAM" id="Phobius"/>
    </source>
</evidence>
<dbReference type="InterPro" id="IPR016140">
    <property type="entry name" value="Bifunc_inhib/LTP/seed_store"/>
</dbReference>
<evidence type="ECO:0000313" key="6">
    <source>
        <dbReference type="Proteomes" id="UP000827721"/>
    </source>
</evidence>
<comment type="function">
    <text evidence="2">Plant non-specific lipid-transfer proteins transfer phospholipids as well as galactolipids across membranes. May play a role in wax or cutin deposition in the cell walls of expanding epidermal cells and certain secretory tissues.</text>
</comment>
<comment type="caution">
    <text evidence="5">The sequence shown here is derived from an EMBL/GenBank/DDBJ whole genome shotgun (WGS) entry which is preliminary data.</text>
</comment>
<keyword evidence="3" id="KW-0472">Membrane</keyword>
<sequence>MRAALQWELYDRLITRWRIHKCYTQLIMASFMAFKLAACMVVMCMVMGAPVAQAALTCGQVTSNLGPCIPYLKAGGMVPSACCSGIKNLNGAAATTPDRQQACKCLKSVASSISGINYNLASGLPGKCGVNVPYKISPTTDCNRFDFIYLIKYTQLILKQWLNFPITLQLIMASFMAFKLAACVVVMCMLMGAPVAQAALTCGQVTSNLGPCIPYLKAGGMVPSACCSGIKNLNGAAATTPDRQQACKCLKSVASSISGINYNLANGLPGKCGVNVPYKISPTTDCNRFDFIYLIKYTQLILKKWLNFPITLV</sequence>
<evidence type="ECO:0000256" key="1">
    <source>
        <dbReference type="ARBA" id="ARBA00009748"/>
    </source>
</evidence>